<evidence type="ECO:0000256" key="6">
    <source>
        <dbReference type="SAM" id="MobiDB-lite"/>
    </source>
</evidence>
<dbReference type="OrthoDB" id="9782846at2"/>
<evidence type="ECO:0000256" key="4">
    <source>
        <dbReference type="ARBA" id="ARBA00023139"/>
    </source>
</evidence>
<dbReference type="EMBL" id="CP034235">
    <property type="protein sequence ID" value="QGQ95447.1"/>
    <property type="molecule type" value="Genomic_DNA"/>
</dbReference>
<dbReference type="PANTHER" id="PTHR43649">
    <property type="entry name" value="ARABINOSE-BINDING PROTEIN-RELATED"/>
    <property type="match status" value="1"/>
</dbReference>
<keyword evidence="2 7" id="KW-0732">Signal</keyword>
<dbReference type="InterPro" id="IPR006059">
    <property type="entry name" value="SBP"/>
</dbReference>
<accession>A0A6B8RHT5</accession>
<dbReference type="Proteomes" id="UP000426246">
    <property type="component" value="Chromosome"/>
</dbReference>
<evidence type="ECO:0000256" key="2">
    <source>
        <dbReference type="ARBA" id="ARBA00022729"/>
    </source>
</evidence>
<keyword evidence="1" id="KW-1003">Cell membrane</keyword>
<evidence type="ECO:0000256" key="5">
    <source>
        <dbReference type="ARBA" id="ARBA00023288"/>
    </source>
</evidence>
<feature type="chain" id="PRO_5038451252" evidence="7">
    <location>
        <begin position="21"/>
        <end position="481"/>
    </location>
</feature>
<feature type="region of interest" description="Disordered" evidence="6">
    <location>
        <begin position="28"/>
        <end position="55"/>
    </location>
</feature>
<keyword evidence="4" id="KW-0564">Palmitate</keyword>
<keyword evidence="9" id="KW-1185">Reference proteome</keyword>
<evidence type="ECO:0000313" key="8">
    <source>
        <dbReference type="EMBL" id="QGQ95447.1"/>
    </source>
</evidence>
<keyword evidence="5" id="KW-0449">Lipoprotein</keyword>
<proteinExistence type="predicted"/>
<dbReference type="Gene3D" id="3.40.190.10">
    <property type="entry name" value="Periplasmic binding protein-like II"/>
    <property type="match status" value="1"/>
</dbReference>
<evidence type="ECO:0000256" key="3">
    <source>
        <dbReference type="ARBA" id="ARBA00023136"/>
    </source>
</evidence>
<dbReference type="CDD" id="cd13585">
    <property type="entry name" value="PBP2_TMBP_like"/>
    <property type="match status" value="1"/>
</dbReference>
<feature type="compositionally biased region" description="Low complexity" evidence="6">
    <location>
        <begin position="29"/>
        <end position="55"/>
    </location>
</feature>
<protein>
    <submittedName>
        <fullName evidence="8">Sugar ABC transporter substrate-binding protein</fullName>
    </submittedName>
</protein>
<evidence type="ECO:0000256" key="7">
    <source>
        <dbReference type="SAM" id="SignalP"/>
    </source>
</evidence>
<gene>
    <name evidence="8" type="ORF">EHS13_11410</name>
</gene>
<keyword evidence="3" id="KW-0472">Membrane</keyword>
<dbReference type="AlphaFoldDB" id="A0A6B8RHT5"/>
<dbReference type="InterPro" id="IPR050490">
    <property type="entry name" value="Bact_solute-bd_prot1"/>
</dbReference>
<reference evidence="9" key="1">
    <citation type="submission" date="2018-11" db="EMBL/GenBank/DDBJ databases">
        <title>Complete genome sequence of Paenibacillus sp. ML311-T8.</title>
        <authorList>
            <person name="Nam Y.-D."/>
            <person name="Kang J."/>
            <person name="Chung W.-H."/>
            <person name="Park Y.S."/>
        </authorList>
    </citation>
    <scope>NUCLEOTIDE SEQUENCE [LARGE SCALE GENOMIC DNA]</scope>
    <source>
        <strain evidence="9">ML311-T8</strain>
    </source>
</reference>
<dbReference type="SUPFAM" id="SSF53850">
    <property type="entry name" value="Periplasmic binding protein-like II"/>
    <property type="match status" value="1"/>
</dbReference>
<evidence type="ECO:0000256" key="1">
    <source>
        <dbReference type="ARBA" id="ARBA00022475"/>
    </source>
</evidence>
<organism evidence="8 9">
    <name type="scientific">Paenibacillus psychroresistens</name>
    <dbReference type="NCBI Taxonomy" id="1778678"/>
    <lineage>
        <taxon>Bacteria</taxon>
        <taxon>Bacillati</taxon>
        <taxon>Bacillota</taxon>
        <taxon>Bacilli</taxon>
        <taxon>Bacillales</taxon>
        <taxon>Paenibacillaceae</taxon>
        <taxon>Paenibacillus</taxon>
    </lineage>
</organism>
<dbReference type="PROSITE" id="PS51257">
    <property type="entry name" value="PROKAR_LIPOPROTEIN"/>
    <property type="match status" value="1"/>
</dbReference>
<dbReference type="RefSeq" id="WP_155700484.1">
    <property type="nucleotide sequence ID" value="NZ_CP034235.1"/>
</dbReference>
<evidence type="ECO:0000313" key="9">
    <source>
        <dbReference type="Proteomes" id="UP000426246"/>
    </source>
</evidence>
<sequence>MKRTISLVMVVLFTFSILLAGCASKDESTQTPVSSVSVSDSPATTAPIATTAPTVTEEKKEPVTLTYSGWGSPGERKATQDAINGFMKKYPWITVKYMNIPDENGSYDTKMTTMLAANQAPDAALFHGSLGLVWAEQGKLLNIMDFLNKDSEITPADILPQAFYCWEKEKCMGMNGAIEAFGLFYNKDMFKDAGVADLPTSADKALTWEQFVEVCQKLTLDTKGRNALDPNFDFKNIKQFGVNFGTWAYNQFVYMNGGSLLSDDGTTFNLNQPEAIEGIQKLSDLMNKYHVMPSPAQQKNIAGAATALLSKKVAIAFDGQWALQDLTIAKVNLGVGIVPKLNKVATMTLGDPLVIFSSTKHPEEAYLLLKWFWNPENTLDLQKSGLWMPILKKWYTDPALLEKWAKGNAAHPEGYIEAIVDNAFANGVPSPDYTVKNVPNINAIIGPALDKVWLGQETAEKALNDIAPKVQPLIKGKYERP</sequence>
<dbReference type="Pfam" id="PF01547">
    <property type="entry name" value="SBP_bac_1"/>
    <property type="match status" value="1"/>
</dbReference>
<name>A0A6B8RHT5_9BACL</name>
<dbReference type="PANTHER" id="PTHR43649:SF33">
    <property type="entry name" value="POLYGALACTURONAN_RHAMNOGALACTURONAN-BINDING PROTEIN YTCQ"/>
    <property type="match status" value="1"/>
</dbReference>
<feature type="signal peptide" evidence="7">
    <location>
        <begin position="1"/>
        <end position="20"/>
    </location>
</feature>
<dbReference type="KEGG" id="ppsc:EHS13_11410"/>